<keyword evidence="5" id="KW-0862">Zinc</keyword>
<comment type="similarity">
    <text evidence="2">Belongs to the ZIP transporter (TC 2.A.5) family.</text>
</comment>
<organism evidence="9 10">
    <name type="scientific">Melghirimyces algeriensis</name>
    <dbReference type="NCBI Taxonomy" id="910412"/>
    <lineage>
        <taxon>Bacteria</taxon>
        <taxon>Bacillati</taxon>
        <taxon>Bacillota</taxon>
        <taxon>Bacilli</taxon>
        <taxon>Bacillales</taxon>
        <taxon>Thermoactinomycetaceae</taxon>
        <taxon>Melghirimyces</taxon>
    </lineage>
</organism>
<evidence type="ECO:0000256" key="3">
    <source>
        <dbReference type="ARBA" id="ARBA00022475"/>
    </source>
</evidence>
<dbReference type="GO" id="GO:0005385">
    <property type="term" value="F:zinc ion transmembrane transporter activity"/>
    <property type="evidence" value="ECO:0007669"/>
    <property type="project" value="TreeGrafter"/>
</dbReference>
<dbReference type="InterPro" id="IPR003689">
    <property type="entry name" value="ZIP"/>
</dbReference>
<proteinExistence type="inferred from homology"/>
<name>A0A521D6Z3_9BACL</name>
<evidence type="ECO:0000256" key="4">
    <source>
        <dbReference type="ARBA" id="ARBA00022692"/>
    </source>
</evidence>
<evidence type="ECO:0000256" key="5">
    <source>
        <dbReference type="ARBA" id="ARBA00022833"/>
    </source>
</evidence>
<gene>
    <name evidence="9" type="ORF">SAMN06264849_105169</name>
</gene>
<keyword evidence="7 8" id="KW-0472">Membrane</keyword>
<dbReference type="PANTHER" id="PTHR11040:SF211">
    <property type="entry name" value="ZINC TRANSPORTER ZIP11"/>
    <property type="match status" value="1"/>
</dbReference>
<dbReference type="GO" id="GO:0005886">
    <property type="term" value="C:plasma membrane"/>
    <property type="evidence" value="ECO:0007669"/>
    <property type="project" value="UniProtKB-SubCell"/>
</dbReference>
<sequence length="241" mass="25928">MMEALWFSSLTGAATLLGTMLVLRLKRFSLQWIACSLGLSATVMLFVSLFEMLPTALKLCPSWIHLGIGMMMGLTLMESIHCFSEAGAGKKNAMDRDRRLGWVLSLAVIAHNFPEGAAIGVGFGVKPELGVTLALAMAVHNLPEGIGMAAPLLASGVRRRWIVLISLGASGALPLGTWLGFYLLTGSLDWVAISLIFAATAMIWVVTQEVFPRAMEISPKAARWGSVFGLLFSLMIHTLHG</sequence>
<evidence type="ECO:0000256" key="2">
    <source>
        <dbReference type="ARBA" id="ARBA00006939"/>
    </source>
</evidence>
<dbReference type="AlphaFoldDB" id="A0A521D6Z3"/>
<keyword evidence="10" id="KW-1185">Reference proteome</keyword>
<protein>
    <submittedName>
        <fullName evidence="9">Zinc transporter, ZIP family</fullName>
    </submittedName>
</protein>
<feature type="transmembrane region" description="Helical" evidence="8">
    <location>
        <begin position="190"/>
        <end position="211"/>
    </location>
</feature>
<evidence type="ECO:0000313" key="10">
    <source>
        <dbReference type="Proteomes" id="UP000315636"/>
    </source>
</evidence>
<dbReference type="Proteomes" id="UP000315636">
    <property type="component" value="Unassembled WGS sequence"/>
</dbReference>
<feature type="transmembrane region" description="Helical" evidence="8">
    <location>
        <begin position="6"/>
        <end position="23"/>
    </location>
</feature>
<evidence type="ECO:0000256" key="7">
    <source>
        <dbReference type="ARBA" id="ARBA00023136"/>
    </source>
</evidence>
<keyword evidence="4 8" id="KW-0812">Transmembrane</keyword>
<feature type="transmembrane region" description="Helical" evidence="8">
    <location>
        <begin position="30"/>
        <end position="50"/>
    </location>
</feature>
<keyword evidence="3" id="KW-1003">Cell membrane</keyword>
<feature type="transmembrane region" description="Helical" evidence="8">
    <location>
        <begin position="62"/>
        <end position="80"/>
    </location>
</feature>
<evidence type="ECO:0000313" key="9">
    <source>
        <dbReference type="EMBL" id="SMO67365.1"/>
    </source>
</evidence>
<reference evidence="9 10" key="1">
    <citation type="submission" date="2017-05" db="EMBL/GenBank/DDBJ databases">
        <authorList>
            <person name="Varghese N."/>
            <person name="Submissions S."/>
        </authorList>
    </citation>
    <scope>NUCLEOTIDE SEQUENCE [LARGE SCALE GENOMIC DNA]</scope>
    <source>
        <strain evidence="9 10">DSM 45474</strain>
    </source>
</reference>
<accession>A0A521D6Z3</accession>
<feature type="transmembrane region" description="Helical" evidence="8">
    <location>
        <begin position="100"/>
        <end position="125"/>
    </location>
</feature>
<comment type="subcellular location">
    <subcellularLocation>
        <location evidence="1">Cell membrane</location>
        <topology evidence="1">Multi-pass membrane protein</topology>
    </subcellularLocation>
</comment>
<dbReference type="Pfam" id="PF02535">
    <property type="entry name" value="Zip"/>
    <property type="match status" value="1"/>
</dbReference>
<dbReference type="EMBL" id="FXTI01000005">
    <property type="protein sequence ID" value="SMO67365.1"/>
    <property type="molecule type" value="Genomic_DNA"/>
</dbReference>
<keyword evidence="6 8" id="KW-1133">Transmembrane helix</keyword>
<feature type="transmembrane region" description="Helical" evidence="8">
    <location>
        <begin position="161"/>
        <end position="184"/>
    </location>
</feature>
<evidence type="ECO:0000256" key="8">
    <source>
        <dbReference type="SAM" id="Phobius"/>
    </source>
</evidence>
<feature type="transmembrane region" description="Helical" evidence="8">
    <location>
        <begin position="131"/>
        <end position="154"/>
    </location>
</feature>
<dbReference type="PANTHER" id="PTHR11040">
    <property type="entry name" value="ZINC/IRON TRANSPORTER"/>
    <property type="match status" value="1"/>
</dbReference>
<evidence type="ECO:0000256" key="6">
    <source>
        <dbReference type="ARBA" id="ARBA00022989"/>
    </source>
</evidence>
<evidence type="ECO:0000256" key="1">
    <source>
        <dbReference type="ARBA" id="ARBA00004651"/>
    </source>
</evidence>